<reference evidence="1" key="1">
    <citation type="submission" date="2021-10" db="EMBL/GenBank/DDBJ databases">
        <title>Tropical sea cucumber genome reveals ecological adaptation and Cuvierian tubules defense mechanism.</title>
        <authorList>
            <person name="Chen T."/>
        </authorList>
    </citation>
    <scope>NUCLEOTIDE SEQUENCE</scope>
    <source>
        <strain evidence="1">Nanhai2018</strain>
        <tissue evidence="1">Muscle</tissue>
    </source>
</reference>
<gene>
    <name evidence="1" type="ORF">HOLleu_14061</name>
</gene>
<evidence type="ECO:0000313" key="2">
    <source>
        <dbReference type="Proteomes" id="UP001152320"/>
    </source>
</evidence>
<sequence length="103" mass="12322">MDSEHVNKPLRVFLWMVPRTNSVAFLKCLSFVDDTEVWLEPYLSCLMNETINNPNWGKGIPNVKQFRADLEEFTKNEEYVALKHLEEKKEKEYDNIWQPNIFK</sequence>
<dbReference type="PANTHER" id="PTHR48419:SF1">
    <property type="entry name" value="SULFOTRANSFERASE DOMAIN-CONTAINING PROTEIN"/>
    <property type="match status" value="1"/>
</dbReference>
<organism evidence="1 2">
    <name type="scientific">Holothuria leucospilota</name>
    <name type="common">Black long sea cucumber</name>
    <name type="synonym">Mertensiothuria leucospilota</name>
    <dbReference type="NCBI Taxonomy" id="206669"/>
    <lineage>
        <taxon>Eukaryota</taxon>
        <taxon>Metazoa</taxon>
        <taxon>Echinodermata</taxon>
        <taxon>Eleutherozoa</taxon>
        <taxon>Echinozoa</taxon>
        <taxon>Holothuroidea</taxon>
        <taxon>Aspidochirotacea</taxon>
        <taxon>Aspidochirotida</taxon>
        <taxon>Holothuriidae</taxon>
        <taxon>Holothuria</taxon>
    </lineage>
</organism>
<comment type="caution">
    <text evidence="1">The sequence shown here is derived from an EMBL/GenBank/DDBJ whole genome shotgun (WGS) entry which is preliminary data.</text>
</comment>
<dbReference type="EMBL" id="JAIZAY010000006">
    <property type="protein sequence ID" value="KAJ8039909.1"/>
    <property type="molecule type" value="Genomic_DNA"/>
</dbReference>
<accession>A0A9Q1C865</accession>
<protein>
    <submittedName>
        <fullName evidence="1">Uncharacterized protein</fullName>
    </submittedName>
</protein>
<dbReference type="PANTHER" id="PTHR48419">
    <property type="entry name" value="SULFOTRANSFERASE DOMAIN-CONTAINING PROTEIN"/>
    <property type="match status" value="1"/>
</dbReference>
<dbReference type="Proteomes" id="UP001152320">
    <property type="component" value="Chromosome 6"/>
</dbReference>
<proteinExistence type="predicted"/>
<name>A0A9Q1C865_HOLLE</name>
<dbReference type="AlphaFoldDB" id="A0A9Q1C865"/>
<dbReference type="InterPro" id="IPR053226">
    <property type="entry name" value="Pyrrolopyrazine_biosynth_F"/>
</dbReference>
<evidence type="ECO:0000313" key="1">
    <source>
        <dbReference type="EMBL" id="KAJ8039909.1"/>
    </source>
</evidence>
<keyword evidence="2" id="KW-1185">Reference proteome</keyword>